<dbReference type="GO" id="GO:0009272">
    <property type="term" value="P:fungal-type cell wall biogenesis"/>
    <property type="evidence" value="ECO:0007669"/>
    <property type="project" value="UniProtKB-ARBA"/>
</dbReference>
<evidence type="ECO:0000256" key="2">
    <source>
        <dbReference type="ARBA" id="ARBA00022801"/>
    </source>
</evidence>
<dbReference type="PANTHER" id="PTHR10587:SF133">
    <property type="entry name" value="CHITIN DEACETYLASE 1-RELATED"/>
    <property type="match status" value="1"/>
</dbReference>
<dbReference type="PANTHER" id="PTHR10587">
    <property type="entry name" value="GLYCOSYL TRANSFERASE-RELATED"/>
    <property type="match status" value="1"/>
</dbReference>
<feature type="domain" description="NodB homology" evidence="4">
    <location>
        <begin position="92"/>
        <end position="283"/>
    </location>
</feature>
<comment type="caution">
    <text evidence="5">The sequence shown here is derived from an EMBL/GenBank/DDBJ whole genome shotgun (WGS) entry which is preliminary data.</text>
</comment>
<evidence type="ECO:0000313" key="6">
    <source>
        <dbReference type="Proteomes" id="UP000650833"/>
    </source>
</evidence>
<organism evidence="5 6">
    <name type="scientific">Mucor plumbeus</name>
    <dbReference type="NCBI Taxonomy" id="97098"/>
    <lineage>
        <taxon>Eukaryota</taxon>
        <taxon>Fungi</taxon>
        <taxon>Fungi incertae sedis</taxon>
        <taxon>Mucoromycota</taxon>
        <taxon>Mucoromycotina</taxon>
        <taxon>Mucoromycetes</taxon>
        <taxon>Mucorales</taxon>
        <taxon>Mucorineae</taxon>
        <taxon>Mucoraceae</taxon>
        <taxon>Mucor</taxon>
    </lineage>
</organism>
<dbReference type="Proteomes" id="UP000650833">
    <property type="component" value="Unassembled WGS sequence"/>
</dbReference>
<keyword evidence="6" id="KW-1185">Reference proteome</keyword>
<proteinExistence type="predicted"/>
<dbReference type="GO" id="GO:0005975">
    <property type="term" value="P:carbohydrate metabolic process"/>
    <property type="evidence" value="ECO:0007669"/>
    <property type="project" value="InterPro"/>
</dbReference>
<protein>
    <recommendedName>
        <fullName evidence="4">NodB homology domain-containing protein</fullName>
    </recommendedName>
</protein>
<accession>A0A8H7QDR4</accession>
<dbReference type="Gene3D" id="3.20.20.370">
    <property type="entry name" value="Glycoside hydrolase/deacetylase"/>
    <property type="match status" value="1"/>
</dbReference>
<evidence type="ECO:0000256" key="3">
    <source>
        <dbReference type="SAM" id="SignalP"/>
    </source>
</evidence>
<evidence type="ECO:0000259" key="4">
    <source>
        <dbReference type="PROSITE" id="PS51677"/>
    </source>
</evidence>
<sequence length="380" mass="41843">MVMKTFLSSAFVLALMSAMVQGQVDYNDVKTPQNVEWLKYVDMSSVPMNPIRAVGSGVCPESKCDGIDNDPCFESCGNTPSPDDIYGCPQDHNWALTFDDGPSNYTNELLDILDRENVKATFCVMGAHVEQYPEVLKRAYESGHQIASHTYSHPHLMSLTNEEIIYEVKATEEAIEKVIGIKPHYIRPPFGEADVRVKALLKSMGYKVLLWNVDPTDYDVYMLRNVSTLIQGSFKMAVQGNDTGLNLHEDPGFISLQHDLYKQSVDQVPEVIRLLKQKGYKFFTAAECNYDDKPHTITNVDAAVAPVININAASNVAGVPRLSMQLPATPASSSAGNAKASSITKDKKVKVKSGSSMTKSTASGYILSFATLVVYVTMFL</sequence>
<name>A0A8H7QDR4_9FUNG</name>
<feature type="signal peptide" evidence="3">
    <location>
        <begin position="1"/>
        <end position="22"/>
    </location>
</feature>
<gene>
    <name evidence="5" type="ORF">INT46_004570</name>
</gene>
<reference evidence="5" key="1">
    <citation type="submission" date="2020-12" db="EMBL/GenBank/DDBJ databases">
        <title>Metabolic potential, ecology and presence of endohyphal bacteria is reflected in genomic diversity of Mucoromycotina.</title>
        <authorList>
            <person name="Muszewska A."/>
            <person name="Okrasinska A."/>
            <person name="Steczkiewicz K."/>
            <person name="Drgas O."/>
            <person name="Orlowska M."/>
            <person name="Perlinska-Lenart U."/>
            <person name="Aleksandrzak-Piekarczyk T."/>
            <person name="Szatraj K."/>
            <person name="Zielenkiewicz U."/>
            <person name="Pilsyk S."/>
            <person name="Malc E."/>
            <person name="Mieczkowski P."/>
            <person name="Kruszewska J.S."/>
            <person name="Biernat P."/>
            <person name="Pawlowska J."/>
        </authorList>
    </citation>
    <scope>NUCLEOTIDE SEQUENCE</scope>
    <source>
        <strain evidence="5">CBS 226.32</strain>
    </source>
</reference>
<dbReference type="AlphaFoldDB" id="A0A8H7QDR4"/>
<dbReference type="GO" id="GO:0016020">
    <property type="term" value="C:membrane"/>
    <property type="evidence" value="ECO:0007669"/>
    <property type="project" value="TreeGrafter"/>
</dbReference>
<feature type="chain" id="PRO_5034105419" description="NodB homology domain-containing protein" evidence="3">
    <location>
        <begin position="23"/>
        <end position="380"/>
    </location>
</feature>
<keyword evidence="3" id="KW-0732">Signal</keyword>
<dbReference type="GO" id="GO:0004099">
    <property type="term" value="F:chitin deacetylase activity"/>
    <property type="evidence" value="ECO:0007669"/>
    <property type="project" value="UniProtKB-ARBA"/>
</dbReference>
<dbReference type="InterPro" id="IPR050248">
    <property type="entry name" value="Polysacc_deacetylase_ArnD"/>
</dbReference>
<dbReference type="InterPro" id="IPR011330">
    <property type="entry name" value="Glyco_hydro/deAcase_b/a-brl"/>
</dbReference>
<dbReference type="GO" id="GO:0046872">
    <property type="term" value="F:metal ion binding"/>
    <property type="evidence" value="ECO:0007669"/>
    <property type="project" value="UniProtKB-KW"/>
</dbReference>
<dbReference type="PROSITE" id="PS51677">
    <property type="entry name" value="NODB"/>
    <property type="match status" value="1"/>
</dbReference>
<dbReference type="Pfam" id="PF01522">
    <property type="entry name" value="Polysacc_deac_1"/>
    <property type="match status" value="1"/>
</dbReference>
<keyword evidence="1" id="KW-0479">Metal-binding</keyword>
<keyword evidence="2" id="KW-0378">Hydrolase</keyword>
<evidence type="ECO:0000256" key="1">
    <source>
        <dbReference type="ARBA" id="ARBA00022723"/>
    </source>
</evidence>
<dbReference type="EMBL" id="JAEPRC010001055">
    <property type="protein sequence ID" value="KAG2190114.1"/>
    <property type="molecule type" value="Genomic_DNA"/>
</dbReference>
<dbReference type="OrthoDB" id="407355at2759"/>
<evidence type="ECO:0000313" key="5">
    <source>
        <dbReference type="EMBL" id="KAG2190114.1"/>
    </source>
</evidence>
<dbReference type="InterPro" id="IPR002509">
    <property type="entry name" value="NODB_dom"/>
</dbReference>
<dbReference type="SUPFAM" id="SSF88713">
    <property type="entry name" value="Glycoside hydrolase/deacetylase"/>
    <property type="match status" value="1"/>
</dbReference>